<dbReference type="Proteomes" id="UP000075901">
    <property type="component" value="Unassembled WGS sequence"/>
</dbReference>
<evidence type="ECO:0000256" key="4">
    <source>
        <dbReference type="ARBA" id="ARBA00022691"/>
    </source>
</evidence>
<dbReference type="Gene3D" id="3.40.50.150">
    <property type="entry name" value="Vaccinia Virus protein VP39"/>
    <property type="match status" value="1"/>
</dbReference>
<dbReference type="InterPro" id="IPR039772">
    <property type="entry name" value="Bin3-like"/>
</dbReference>
<dbReference type="GO" id="GO:0032259">
    <property type="term" value="P:methylation"/>
    <property type="evidence" value="ECO:0007669"/>
    <property type="project" value="UniProtKB-KW"/>
</dbReference>
<dbReference type="PANTHER" id="PTHR12315:SF0">
    <property type="entry name" value="7SK SNRNA METHYLPHOSPHATE CAPPING ENZYME"/>
    <property type="match status" value="1"/>
</dbReference>
<organism evidence="8 9">
    <name type="scientific">Anopheles maculatus</name>
    <dbReference type="NCBI Taxonomy" id="74869"/>
    <lineage>
        <taxon>Eukaryota</taxon>
        <taxon>Metazoa</taxon>
        <taxon>Ecdysozoa</taxon>
        <taxon>Arthropoda</taxon>
        <taxon>Hexapoda</taxon>
        <taxon>Insecta</taxon>
        <taxon>Pterygota</taxon>
        <taxon>Neoptera</taxon>
        <taxon>Endopterygota</taxon>
        <taxon>Diptera</taxon>
        <taxon>Nematocera</taxon>
        <taxon>Culicoidea</taxon>
        <taxon>Culicidae</taxon>
        <taxon>Anophelinae</taxon>
        <taxon>Anopheles</taxon>
        <taxon>Anopheles maculatus group</taxon>
    </lineage>
</organism>
<dbReference type="InterPro" id="IPR010675">
    <property type="entry name" value="Bin3_C"/>
</dbReference>
<dbReference type="EnsemblMetazoa" id="AMAM008640-RA">
    <property type="protein sequence ID" value="AMAM008640-PA"/>
    <property type="gene ID" value="AMAM008640"/>
</dbReference>
<evidence type="ECO:0000256" key="2">
    <source>
        <dbReference type="ARBA" id="ARBA00022603"/>
    </source>
</evidence>
<sequence>MDETETQVKHGNYHNYYQFRAEDSRSVILRECLQTLWNDNNQNPETDATRAVVHLLDVGCNSGQFTAKVREILEQVSNGSRVKAVGIDIDEELCERARNEIPSIEFFPGNILNIARSAATGQTDPIEQCMIRLGIERFDVICCFSVLMYIHLNGGDDGLRSVLDYLCDKGKLVILELQAWKKYRDQVRRLKRDASQTYPLYAELEWRGGCGVLEDHIKAYVGSKGFEMVSESAEKNEFDRQLIFFKKS</sequence>
<dbReference type="GO" id="GO:0008171">
    <property type="term" value="F:O-methyltransferase activity"/>
    <property type="evidence" value="ECO:0007669"/>
    <property type="project" value="UniProtKB-UniRule"/>
</dbReference>
<evidence type="ECO:0000259" key="7">
    <source>
        <dbReference type="PROSITE" id="PS51515"/>
    </source>
</evidence>
<feature type="domain" description="Bin3-type SAM" evidence="7">
    <location>
        <begin position="30"/>
        <end position="248"/>
    </location>
</feature>
<reference evidence="8" key="2">
    <citation type="submission" date="2020-05" db="UniProtKB">
        <authorList>
            <consortium name="EnsemblMetazoa"/>
        </authorList>
    </citation>
    <scope>IDENTIFICATION</scope>
    <source>
        <strain evidence="8">maculatus3</strain>
    </source>
</reference>
<evidence type="ECO:0000256" key="3">
    <source>
        <dbReference type="ARBA" id="ARBA00022679"/>
    </source>
</evidence>
<name>A0A182SKM4_9DIPT</name>
<evidence type="ECO:0000313" key="8">
    <source>
        <dbReference type="EnsemblMetazoa" id="AMAM008640-PA"/>
    </source>
</evidence>
<proteinExistence type="inferred from homology"/>
<dbReference type="GO" id="GO:0040031">
    <property type="term" value="P:snRNA modification"/>
    <property type="evidence" value="ECO:0007669"/>
    <property type="project" value="TreeGrafter"/>
</dbReference>
<dbReference type="PANTHER" id="PTHR12315">
    <property type="entry name" value="BICOID-INTERACTING PROTEIN RELATED"/>
    <property type="match status" value="1"/>
</dbReference>
<dbReference type="InterPro" id="IPR029063">
    <property type="entry name" value="SAM-dependent_MTases_sf"/>
</dbReference>
<dbReference type="EC" id="2.1.1.-" evidence="6"/>
<evidence type="ECO:0000256" key="6">
    <source>
        <dbReference type="RuleBase" id="RU367087"/>
    </source>
</evidence>
<protein>
    <recommendedName>
        <fullName evidence="6">RNA methyltransferase</fullName>
        <ecNumber evidence="6">2.1.1.-</ecNumber>
    </recommendedName>
</protein>
<reference evidence="9" key="1">
    <citation type="submission" date="2013-09" db="EMBL/GenBank/DDBJ databases">
        <title>The Genome Sequence of Anopheles maculatus species B.</title>
        <authorList>
            <consortium name="The Broad Institute Genomics Platform"/>
            <person name="Neafsey D.E."/>
            <person name="Besansky N."/>
            <person name="Howell P."/>
            <person name="Walton C."/>
            <person name="Young S.K."/>
            <person name="Zeng Q."/>
            <person name="Gargeya S."/>
            <person name="Fitzgerald M."/>
            <person name="Haas B."/>
            <person name="Abouelleil A."/>
            <person name="Allen A.W."/>
            <person name="Alvarado L."/>
            <person name="Arachchi H.M."/>
            <person name="Berlin A.M."/>
            <person name="Chapman S.B."/>
            <person name="Gainer-Dewar J."/>
            <person name="Goldberg J."/>
            <person name="Griggs A."/>
            <person name="Gujja S."/>
            <person name="Hansen M."/>
            <person name="Howarth C."/>
            <person name="Imamovic A."/>
            <person name="Ireland A."/>
            <person name="Larimer J."/>
            <person name="McCowan C."/>
            <person name="Murphy C."/>
            <person name="Pearson M."/>
            <person name="Poon T.W."/>
            <person name="Priest M."/>
            <person name="Roberts A."/>
            <person name="Saif S."/>
            <person name="Shea T."/>
            <person name="Sisk P."/>
            <person name="Sykes S."/>
            <person name="Wortman J."/>
            <person name="Nusbaum C."/>
            <person name="Birren B."/>
        </authorList>
    </citation>
    <scope>NUCLEOTIDE SEQUENCE [LARGE SCALE GENOMIC DNA]</scope>
    <source>
        <strain evidence="9">maculatus3</strain>
    </source>
</reference>
<keyword evidence="9" id="KW-1185">Reference proteome</keyword>
<evidence type="ECO:0000313" key="9">
    <source>
        <dbReference type="Proteomes" id="UP000075901"/>
    </source>
</evidence>
<dbReference type="GO" id="GO:0017069">
    <property type="term" value="F:snRNA binding"/>
    <property type="evidence" value="ECO:0007669"/>
    <property type="project" value="TreeGrafter"/>
</dbReference>
<evidence type="ECO:0000256" key="1">
    <source>
        <dbReference type="ARBA" id="ARBA00008361"/>
    </source>
</evidence>
<dbReference type="AlphaFoldDB" id="A0A182SKM4"/>
<keyword evidence="4 5" id="KW-0949">S-adenosyl-L-methionine</keyword>
<accession>A0A182SKM4</accession>
<dbReference type="PROSITE" id="PS51515">
    <property type="entry name" value="BIN3_SAM"/>
    <property type="match status" value="1"/>
</dbReference>
<dbReference type="GO" id="GO:0008173">
    <property type="term" value="F:RNA methyltransferase activity"/>
    <property type="evidence" value="ECO:0007669"/>
    <property type="project" value="UniProtKB-UniRule"/>
</dbReference>
<keyword evidence="2 6" id="KW-0489">Methyltransferase</keyword>
<dbReference type="CDD" id="cd02440">
    <property type="entry name" value="AdoMet_MTases"/>
    <property type="match status" value="1"/>
</dbReference>
<dbReference type="VEuPathDB" id="VectorBase:AMAM008640"/>
<keyword evidence="3 6" id="KW-0808">Transferase</keyword>
<evidence type="ECO:0000256" key="5">
    <source>
        <dbReference type="PROSITE-ProRule" id="PRU00848"/>
    </source>
</evidence>
<dbReference type="InterPro" id="IPR024160">
    <property type="entry name" value="BIN3_SAM-bd_dom"/>
</dbReference>
<comment type="similarity">
    <text evidence="1 6">Belongs to the methyltransferase superfamily.</text>
</comment>
<dbReference type="SUPFAM" id="SSF53335">
    <property type="entry name" value="S-adenosyl-L-methionine-dependent methyltransferases"/>
    <property type="match status" value="1"/>
</dbReference>
<dbReference type="Pfam" id="PF06859">
    <property type="entry name" value="Bin3"/>
    <property type="match status" value="1"/>
</dbReference>